<dbReference type="FunFam" id="4.10.320.10:FF:000010">
    <property type="entry name" value="Acetyltransferase component of pyruvate dehydrogenase complex"/>
    <property type="match status" value="1"/>
</dbReference>
<keyword evidence="4" id="KW-0809">Transit peptide</keyword>
<evidence type="ECO:0000313" key="10">
    <source>
        <dbReference type="EMBL" id="RDH16699.1"/>
    </source>
</evidence>
<evidence type="ECO:0000313" key="11">
    <source>
        <dbReference type="Proteomes" id="UP000253845"/>
    </source>
</evidence>
<dbReference type="Pfam" id="PF00364">
    <property type="entry name" value="Biotin_lipoyl"/>
    <property type="match status" value="1"/>
</dbReference>
<dbReference type="GO" id="GO:0004742">
    <property type="term" value="F:dihydrolipoyllysine-residue acetyltransferase activity"/>
    <property type="evidence" value="ECO:0007669"/>
    <property type="project" value="UniProtKB-UniRule"/>
</dbReference>
<dbReference type="PROSITE" id="PS00189">
    <property type="entry name" value="LIPOYL"/>
    <property type="match status" value="1"/>
</dbReference>
<dbReference type="PROSITE" id="PS51826">
    <property type="entry name" value="PSBD"/>
    <property type="match status" value="1"/>
</dbReference>
<dbReference type="InterPro" id="IPR000089">
    <property type="entry name" value="Biotin_lipoyl"/>
</dbReference>
<comment type="cofactor">
    <cofactor evidence="6">
        <name>(R)-lipoate</name>
        <dbReference type="ChEBI" id="CHEBI:83088"/>
    </cofactor>
    <text evidence="6">Binds 1 lipoyl cofactor covalently.</text>
</comment>
<dbReference type="GO" id="GO:0045254">
    <property type="term" value="C:pyruvate dehydrogenase complex"/>
    <property type="evidence" value="ECO:0007669"/>
    <property type="project" value="UniProtKB-UniRule"/>
</dbReference>
<dbReference type="NCBIfam" id="TIGR01349">
    <property type="entry name" value="PDHac_trf_mito"/>
    <property type="match status" value="1"/>
</dbReference>
<dbReference type="SUPFAM" id="SSF51230">
    <property type="entry name" value="Single hybrid motif"/>
    <property type="match status" value="1"/>
</dbReference>
<dbReference type="SUPFAM" id="SSF52777">
    <property type="entry name" value="CoA-dependent acyltransferases"/>
    <property type="match status" value="1"/>
</dbReference>
<dbReference type="GO" id="GO:0005739">
    <property type="term" value="C:mitochondrion"/>
    <property type="evidence" value="ECO:0007669"/>
    <property type="project" value="UniProtKB-SubCell"/>
</dbReference>
<feature type="region of interest" description="Disordered" evidence="7">
    <location>
        <begin position="221"/>
        <end position="249"/>
    </location>
</feature>
<dbReference type="PANTHER" id="PTHR23151">
    <property type="entry name" value="DIHYDROLIPOAMIDE ACETYL/SUCCINYL-TRANSFERASE-RELATED"/>
    <property type="match status" value="1"/>
</dbReference>
<sequence>MVASAVRMRAPSAMFLSKGALSLKRPQTVHRFKDIAQSQLPSLSALSRFYASKSFPPHTVISMPALSPTMSAGNIGAWQKKAGDALQPGDVLVEIETDKAQMDFEFQEEGVLAKVLKETGEKDVSVGSPIAVLVEEGVDVAAFEAFTLADAGGEKAAPAAEESKQESKAADAAPASEPAPAAVEPETSGEKLQPSLDREPSISPAAKALALEKGVPIKALKGTGRGGQITKEDVEKYKPSASAGPTYEDVPLTSMRKTIASRLQQSVRENPHFYVSTTLSVSKLLKLRQALNASSEGKYKLSVNDFLVKACAAALMKVPTVNSSWHEENGQTVIRQHKTVDVSVAVSTPNGLITPIVKSVEGRGLSSISNQIKDLGKRARDNKLKPEEYQGGTFTISNMGMNPAVERFAAVINPPQAGILAVGTIRKVAVPVETEEGTSVEWDDQIIVTGSFDHRVVDGVVGAEWIKELKKVVENPLELLFLDILNAFPMFRTFMMITCSSQVTRITYSSCLTQKPLPKVPSNLQRSRAPSVGGVYRDEAESTASLVDVDSPHVQAVDPDFLKQNVQTTTQAERIEREEEEREAYEERKAKSKAKAKAKAKASSVRSNAHNPVYLGNAVLLALTGAGLGYGAYRKHAAGQLSWELIGWCSGAVGAFGAVDYFVSKWLLQNKYPPK</sequence>
<dbReference type="GO" id="GO:0006086">
    <property type="term" value="P:pyruvate decarboxylation to acetyl-CoA"/>
    <property type="evidence" value="ECO:0007669"/>
    <property type="project" value="InterPro"/>
</dbReference>
<feature type="region of interest" description="Disordered" evidence="7">
    <location>
        <begin position="567"/>
        <end position="593"/>
    </location>
</feature>
<dbReference type="Proteomes" id="UP000253845">
    <property type="component" value="Unassembled WGS sequence"/>
</dbReference>
<evidence type="ECO:0000256" key="5">
    <source>
        <dbReference type="ARBA" id="ARBA00023315"/>
    </source>
</evidence>
<organism evidence="10 11">
    <name type="scientific">Aspergillus niger ATCC 13496</name>
    <dbReference type="NCBI Taxonomy" id="1353008"/>
    <lineage>
        <taxon>Eukaryota</taxon>
        <taxon>Fungi</taxon>
        <taxon>Dikarya</taxon>
        <taxon>Ascomycota</taxon>
        <taxon>Pezizomycotina</taxon>
        <taxon>Eurotiomycetes</taxon>
        <taxon>Eurotiomycetidae</taxon>
        <taxon>Eurotiales</taxon>
        <taxon>Aspergillaceae</taxon>
        <taxon>Aspergillus</taxon>
        <taxon>Aspergillus subgen. Circumdati</taxon>
    </lineage>
</organism>
<dbReference type="InterPro" id="IPR001078">
    <property type="entry name" value="2-oxoacid_DH_actylTfrase"/>
</dbReference>
<name>A0A370BT57_ASPNG</name>
<dbReference type="SUPFAM" id="SSF47005">
    <property type="entry name" value="Peripheral subunit-binding domain of 2-oxo acid dehydrogenase complex"/>
    <property type="match status" value="1"/>
</dbReference>
<dbReference type="PANTHER" id="PTHR23151:SF90">
    <property type="entry name" value="DIHYDROLIPOYLLYSINE-RESIDUE ACETYLTRANSFERASE COMPONENT OF PYRUVATE DEHYDROGENASE COMPLEX, MITOCHONDRIAL-RELATED"/>
    <property type="match status" value="1"/>
</dbReference>
<evidence type="ECO:0000259" key="9">
    <source>
        <dbReference type="PROSITE" id="PS51826"/>
    </source>
</evidence>
<evidence type="ECO:0000256" key="7">
    <source>
        <dbReference type="SAM" id="MobiDB-lite"/>
    </source>
</evidence>
<evidence type="ECO:0000256" key="4">
    <source>
        <dbReference type="ARBA" id="ARBA00022946"/>
    </source>
</evidence>
<dbReference type="Pfam" id="PF00198">
    <property type="entry name" value="2-oxoacid_dh"/>
    <property type="match status" value="1"/>
</dbReference>
<comment type="function">
    <text evidence="6">The pyruvate dehydrogenase complex catalyzes the overall conversion of pyruvate to acetyl-CoA and CO(2).</text>
</comment>
<reference evidence="10 11" key="1">
    <citation type="submission" date="2018-07" db="EMBL/GenBank/DDBJ databases">
        <title>Section-level genome sequencing of Aspergillus section Nigri to investigate inter- and intra-species variation.</title>
        <authorList>
            <consortium name="DOE Joint Genome Institute"/>
            <person name="Vesth T.C."/>
            <person name="Nybo J.L."/>
            <person name="Theobald S."/>
            <person name="Frisvad J.C."/>
            <person name="Larsen T.O."/>
            <person name="Nielsen K.F."/>
            <person name="Hoof J.B."/>
            <person name="Brandl J."/>
            <person name="Salamov A."/>
            <person name="Riley R."/>
            <person name="Gladden J.M."/>
            <person name="Phatale P."/>
            <person name="Nielsen M.T."/>
            <person name="Lyhne E.K."/>
            <person name="Kogle M.E."/>
            <person name="Strasser K."/>
            <person name="McDonnell E."/>
            <person name="Barry K."/>
            <person name="Clum A."/>
            <person name="Chen C."/>
            <person name="Nolan M."/>
            <person name="Sandor L."/>
            <person name="Kuo A."/>
            <person name="Lipzen A."/>
            <person name="Hainaut M."/>
            <person name="Drula E."/>
            <person name="Tsang A."/>
            <person name="Magnuson J.K."/>
            <person name="Henrissat B."/>
            <person name="Wiebenga A."/>
            <person name="Simmons B.A."/>
            <person name="Makela M.R."/>
            <person name="De vries R.P."/>
            <person name="Grigoriev I.V."/>
            <person name="Mortensen U.H."/>
            <person name="Baker S.E."/>
            <person name="Andersen M.R."/>
        </authorList>
    </citation>
    <scope>NUCLEOTIDE SEQUENCE [LARGE SCALE GENOMIC DNA]</scope>
    <source>
        <strain evidence="10 11">ATCC 13496</strain>
    </source>
</reference>
<dbReference type="InterPro" id="IPR003016">
    <property type="entry name" value="2-oxoA_DH_lipoyl-BS"/>
</dbReference>
<dbReference type="InterPro" id="IPR011053">
    <property type="entry name" value="Single_hybrid_motif"/>
</dbReference>
<dbReference type="FunFam" id="2.40.50.100:FF:000010">
    <property type="entry name" value="Acetyltransferase component of pyruvate dehydrogenase complex"/>
    <property type="match status" value="1"/>
</dbReference>
<keyword evidence="2 6" id="KW-0808">Transferase</keyword>
<comment type="subcellular location">
    <subcellularLocation>
        <location evidence="6">Mitochondrion</location>
    </subcellularLocation>
</comment>
<gene>
    <name evidence="10" type="ORF">M747DRAFT_286262</name>
</gene>
<dbReference type="EC" id="2.3.1.12" evidence="6"/>
<dbReference type="Gene3D" id="4.10.320.10">
    <property type="entry name" value="E3-binding domain"/>
    <property type="match status" value="1"/>
</dbReference>
<dbReference type="InterPro" id="IPR045257">
    <property type="entry name" value="E2/Pdx1"/>
</dbReference>
<dbReference type="AlphaFoldDB" id="A0A370BT57"/>
<proteinExistence type="inferred from homology"/>
<dbReference type="CDD" id="cd06849">
    <property type="entry name" value="lipoyl_domain"/>
    <property type="match status" value="1"/>
</dbReference>
<dbReference type="InterPro" id="IPR023213">
    <property type="entry name" value="CAT-like_dom_sf"/>
</dbReference>
<comment type="catalytic activity">
    <reaction evidence="6">
        <text>N(6)-[(R)-dihydrolipoyl]-L-lysyl-[protein] + acetyl-CoA = N(6)-[(R)-S(8)-acetyldihydrolipoyl]-L-lysyl-[protein] + CoA</text>
        <dbReference type="Rhea" id="RHEA:17017"/>
        <dbReference type="Rhea" id="RHEA-COMP:10475"/>
        <dbReference type="Rhea" id="RHEA-COMP:10478"/>
        <dbReference type="ChEBI" id="CHEBI:57287"/>
        <dbReference type="ChEBI" id="CHEBI:57288"/>
        <dbReference type="ChEBI" id="CHEBI:83100"/>
        <dbReference type="ChEBI" id="CHEBI:83111"/>
        <dbReference type="EC" id="2.3.1.12"/>
    </reaction>
</comment>
<accession>A0A370BT57</accession>
<evidence type="ECO:0000256" key="1">
    <source>
        <dbReference type="ARBA" id="ARBA00007317"/>
    </source>
</evidence>
<dbReference type="VEuPathDB" id="FungiDB:M747DRAFT_286262"/>
<keyword evidence="10" id="KW-0670">Pyruvate</keyword>
<dbReference type="PROSITE" id="PS50968">
    <property type="entry name" value="BIOTINYL_LIPOYL"/>
    <property type="match status" value="1"/>
</dbReference>
<evidence type="ECO:0000256" key="3">
    <source>
        <dbReference type="ARBA" id="ARBA00022823"/>
    </source>
</evidence>
<dbReference type="Gene3D" id="2.40.50.100">
    <property type="match status" value="1"/>
</dbReference>
<keyword evidence="3 6" id="KW-0450">Lipoyl</keyword>
<evidence type="ECO:0000256" key="6">
    <source>
        <dbReference type="RuleBase" id="RU361137"/>
    </source>
</evidence>
<evidence type="ECO:0000256" key="2">
    <source>
        <dbReference type="ARBA" id="ARBA00022679"/>
    </source>
</evidence>
<dbReference type="EMBL" id="KZ851936">
    <property type="protein sequence ID" value="RDH16699.1"/>
    <property type="molecule type" value="Genomic_DNA"/>
</dbReference>
<feature type="domain" description="Lipoyl-binding" evidence="8">
    <location>
        <begin position="58"/>
        <end position="134"/>
    </location>
</feature>
<comment type="similarity">
    <text evidence="1 6">Belongs to the 2-oxoacid dehydrogenase family.</text>
</comment>
<protein>
    <recommendedName>
        <fullName evidence="6">Acetyltransferase component of pyruvate dehydrogenase complex</fullName>
        <ecNumber evidence="6">2.3.1.12</ecNumber>
    </recommendedName>
</protein>
<dbReference type="InterPro" id="IPR036625">
    <property type="entry name" value="E3-bd_dom_sf"/>
</dbReference>
<dbReference type="InterPro" id="IPR004167">
    <property type="entry name" value="PSBD"/>
</dbReference>
<feature type="compositionally biased region" description="Low complexity" evidence="7">
    <location>
        <begin position="170"/>
        <end position="186"/>
    </location>
</feature>
<feature type="region of interest" description="Disordered" evidence="7">
    <location>
        <begin position="154"/>
        <end position="200"/>
    </location>
</feature>
<keyword evidence="5 6" id="KW-0012">Acyltransferase</keyword>
<dbReference type="InterPro" id="IPR006257">
    <property type="entry name" value="LAT1"/>
</dbReference>
<dbReference type="FunFam" id="3.30.559.10:FF:000003">
    <property type="entry name" value="Acetyltransferase component of pyruvate dehydrogenase complex"/>
    <property type="match status" value="1"/>
</dbReference>
<dbReference type="Pfam" id="PF02817">
    <property type="entry name" value="E3_binding"/>
    <property type="match status" value="1"/>
</dbReference>
<dbReference type="Gene3D" id="3.30.559.10">
    <property type="entry name" value="Chloramphenicol acetyltransferase-like domain"/>
    <property type="match status" value="1"/>
</dbReference>
<evidence type="ECO:0000259" key="8">
    <source>
        <dbReference type="PROSITE" id="PS50968"/>
    </source>
</evidence>
<feature type="domain" description="Peripheral subunit-binding (PSBD)" evidence="9">
    <location>
        <begin position="201"/>
        <end position="238"/>
    </location>
</feature>